<proteinExistence type="predicted"/>
<dbReference type="GO" id="GO:0030151">
    <property type="term" value="F:molybdenum ion binding"/>
    <property type="evidence" value="ECO:0007669"/>
    <property type="project" value="InterPro"/>
</dbReference>
<dbReference type="AlphaFoldDB" id="W0SB36"/>
<dbReference type="GO" id="GO:0003824">
    <property type="term" value="F:catalytic activity"/>
    <property type="evidence" value="ECO:0007669"/>
    <property type="project" value="InterPro"/>
</dbReference>
<evidence type="ECO:0000313" key="3">
    <source>
        <dbReference type="Proteomes" id="UP000031637"/>
    </source>
</evidence>
<dbReference type="GO" id="GO:0030170">
    <property type="term" value="F:pyridoxal phosphate binding"/>
    <property type="evidence" value="ECO:0007669"/>
    <property type="project" value="InterPro"/>
</dbReference>
<dbReference type="Gene3D" id="2.40.33.20">
    <property type="entry name" value="PK beta-barrel domain-like"/>
    <property type="match status" value="1"/>
</dbReference>
<dbReference type="STRING" id="1223802.SUTH_00135"/>
<dbReference type="InterPro" id="IPR052353">
    <property type="entry name" value="Benzoxazolinone_Detox_Enz"/>
</dbReference>
<sequence length="223" mass="24017">MTLAATLDGLFIGRVAQLAGDSRSSAIVKTATREPCLLTTEGLAGDEQADRRVHGGAQKAVHLYPAEHYARLAAAFPEARHMVPGGLGENLSTRGLTEATVCIGDVFRINAARLQVSQPRSPCWKIDHHAGVDGMVALIVAERLNGWYFRVLAGDRIAAGDTLELDSRPAGAVTLAEYLDVLHAARPPLEQLLRIAAAPGLSPDKRQRLEERAEWLRSNGSDE</sequence>
<dbReference type="PANTHER" id="PTHR30212">
    <property type="entry name" value="PROTEIN YIIM"/>
    <property type="match status" value="1"/>
</dbReference>
<dbReference type="SUPFAM" id="SSF50800">
    <property type="entry name" value="PK beta-barrel domain-like"/>
    <property type="match status" value="1"/>
</dbReference>
<dbReference type="Proteomes" id="UP000031637">
    <property type="component" value="Chromosome"/>
</dbReference>
<dbReference type="HOGENOM" id="CLU_082566_1_1_4"/>
<organism evidence="2 3">
    <name type="scientific">Sulfuritalea hydrogenivorans sk43H</name>
    <dbReference type="NCBI Taxonomy" id="1223802"/>
    <lineage>
        <taxon>Bacteria</taxon>
        <taxon>Pseudomonadati</taxon>
        <taxon>Pseudomonadota</taxon>
        <taxon>Betaproteobacteria</taxon>
        <taxon>Nitrosomonadales</taxon>
        <taxon>Sterolibacteriaceae</taxon>
        <taxon>Sulfuritalea</taxon>
    </lineage>
</organism>
<dbReference type="EMBL" id="AP012547">
    <property type="protein sequence ID" value="BAO27955.1"/>
    <property type="molecule type" value="Genomic_DNA"/>
</dbReference>
<dbReference type="Pfam" id="PF03473">
    <property type="entry name" value="MOSC"/>
    <property type="match status" value="1"/>
</dbReference>
<dbReference type="InterPro" id="IPR005302">
    <property type="entry name" value="MoCF_Sase_C"/>
</dbReference>
<dbReference type="InterPro" id="IPR011037">
    <property type="entry name" value="Pyrv_Knase-like_insert_dom_sf"/>
</dbReference>
<dbReference type="PANTHER" id="PTHR30212:SF2">
    <property type="entry name" value="PROTEIN YIIM"/>
    <property type="match status" value="1"/>
</dbReference>
<gene>
    <name evidence="2" type="ORF">SUTH_00135</name>
</gene>
<feature type="domain" description="MOSC" evidence="1">
    <location>
        <begin position="29"/>
        <end position="166"/>
    </location>
</feature>
<keyword evidence="3" id="KW-1185">Reference proteome</keyword>
<evidence type="ECO:0000259" key="1">
    <source>
        <dbReference type="PROSITE" id="PS51340"/>
    </source>
</evidence>
<dbReference type="KEGG" id="shd:SUTH_00135"/>
<evidence type="ECO:0000313" key="2">
    <source>
        <dbReference type="EMBL" id="BAO27955.1"/>
    </source>
</evidence>
<reference evidence="2 3" key="1">
    <citation type="journal article" date="2014" name="Syst. Appl. Microbiol.">
        <title>Complete genomes of freshwater sulfur oxidizers Sulfuricella denitrificans skB26 and Sulfuritalea hydrogenivorans sk43H: genetic insights into the sulfur oxidation pathway of betaproteobacteria.</title>
        <authorList>
            <person name="Watanabe T."/>
            <person name="Kojima H."/>
            <person name="Fukui M."/>
        </authorList>
    </citation>
    <scope>NUCLEOTIDE SEQUENCE [LARGE SCALE GENOMIC DNA]</scope>
    <source>
        <strain evidence="2">DSM22779</strain>
    </source>
</reference>
<dbReference type="PROSITE" id="PS51340">
    <property type="entry name" value="MOSC"/>
    <property type="match status" value="1"/>
</dbReference>
<name>W0SB36_9PROT</name>
<accession>W0SB36</accession>
<protein>
    <recommendedName>
        <fullName evidence="1">MOSC domain-containing protein</fullName>
    </recommendedName>
</protein>